<name>A0A417Y9K6_9BACI</name>
<proteinExistence type="predicted"/>
<dbReference type="PROSITE" id="PS50943">
    <property type="entry name" value="HTH_CROC1"/>
    <property type="match status" value="1"/>
</dbReference>
<evidence type="ECO:0000259" key="1">
    <source>
        <dbReference type="PROSITE" id="PS50943"/>
    </source>
</evidence>
<comment type="caution">
    <text evidence="2">The sequence shown here is derived from an EMBL/GenBank/DDBJ whole genome shotgun (WGS) entry which is preliminary data.</text>
</comment>
<gene>
    <name evidence="2" type="ORF">D1B32_23420</name>
</gene>
<evidence type="ECO:0000313" key="3">
    <source>
        <dbReference type="Proteomes" id="UP000285456"/>
    </source>
</evidence>
<dbReference type="AlphaFoldDB" id="A0A417Y9K6"/>
<dbReference type="InterPro" id="IPR054353">
    <property type="entry name" value="IstA-like_C"/>
</dbReference>
<accession>A0A417Y9K6</accession>
<dbReference type="OrthoDB" id="92877at2"/>
<sequence>MINMAQYHHIKFLKEVEGLSQRQIAIKLGISRNTVSKYLKQNKPPTTIKRKHTYSGKEYSDETKRVLPIIDQWLEDDLKRWGKQKHTAARIYKRLVDEYDFKGSESNIRKVVAKRKKKLQEVFIPLDFQLGHQFQFDWGEADIVLQGQTKRVFLFCSQLSASRVRFVRAYLHEKQEAFLDGFVHAFEFFGGIPTEGLFDNLKTAVEKIMQGRDRLEQESFMALQTHYLFKAEFCNVRSGNEKGRVEGTVGYVRRNALVPVPVVQSLDELNDHLLSWCLKEAEHRKVPYSKETVKQMWNKEKEYLRPLPEQRFEACKLVSCQVNKTSLITIETNKYSVPCKYVGQAVWAKIFVDQIIVVAQNQVIAKHPRSYERHEMFTVLDHYLEALIKKPRAIRDAHAFQSSDIPKVFRRFHQKMRDQEGAIGDRKFIRLLLLHREIGMEILTQALLEAEKTQIYRYDVVHEFIRRIENNGTIIQDLSRDKTPTNLLDYKIQKSNVAQYGQLTGGQLD</sequence>
<dbReference type="Pfam" id="PF22483">
    <property type="entry name" value="Mu-transpos_C_2"/>
    <property type="match status" value="1"/>
</dbReference>
<dbReference type="PANTHER" id="PTHR35004">
    <property type="entry name" value="TRANSPOSASE RV3428C-RELATED"/>
    <property type="match status" value="1"/>
</dbReference>
<dbReference type="Gene3D" id="1.10.10.60">
    <property type="entry name" value="Homeodomain-like"/>
    <property type="match status" value="1"/>
</dbReference>
<reference evidence="2 3" key="1">
    <citation type="journal article" date="2007" name="Int. J. Syst. Evol. Microbiol.">
        <title>Oceanobacillus profundus sp. nov., isolated from a deep-sea sediment core.</title>
        <authorList>
            <person name="Kim Y.G."/>
            <person name="Choi D.H."/>
            <person name="Hyun S."/>
            <person name="Cho B.C."/>
        </authorList>
    </citation>
    <scope>NUCLEOTIDE SEQUENCE [LARGE SCALE GENOMIC DNA]</scope>
    <source>
        <strain evidence="2 3">DSM 18246</strain>
    </source>
</reference>
<dbReference type="NCBIfam" id="NF033546">
    <property type="entry name" value="transpos_IS21"/>
    <property type="match status" value="1"/>
</dbReference>
<feature type="domain" description="HTH cro/C1-type" evidence="1">
    <location>
        <begin position="10"/>
        <end position="46"/>
    </location>
</feature>
<dbReference type="PANTHER" id="PTHR35004:SF7">
    <property type="entry name" value="INTEGRASE PROTEIN"/>
    <property type="match status" value="1"/>
</dbReference>
<dbReference type="EMBL" id="QWEH01000042">
    <property type="protein sequence ID" value="RHW29207.1"/>
    <property type="molecule type" value="Genomic_DNA"/>
</dbReference>
<organism evidence="2 3">
    <name type="scientific">Oceanobacillus profundus</name>
    <dbReference type="NCBI Taxonomy" id="372463"/>
    <lineage>
        <taxon>Bacteria</taxon>
        <taxon>Bacillati</taxon>
        <taxon>Bacillota</taxon>
        <taxon>Bacilli</taxon>
        <taxon>Bacillales</taxon>
        <taxon>Bacillaceae</taxon>
        <taxon>Oceanobacillus</taxon>
    </lineage>
</organism>
<protein>
    <submittedName>
        <fullName evidence="2">IS21 family transposase</fullName>
    </submittedName>
</protein>
<keyword evidence="3" id="KW-1185">Reference proteome</keyword>
<dbReference type="InterPro" id="IPR001387">
    <property type="entry name" value="Cro/C1-type_HTH"/>
</dbReference>
<dbReference type="Proteomes" id="UP000285456">
    <property type="component" value="Unassembled WGS sequence"/>
</dbReference>
<dbReference type="CDD" id="cd00093">
    <property type="entry name" value="HTH_XRE"/>
    <property type="match status" value="1"/>
</dbReference>
<evidence type="ECO:0000313" key="2">
    <source>
        <dbReference type="EMBL" id="RHW29207.1"/>
    </source>
</evidence>